<protein>
    <recommendedName>
        <fullName evidence="3">Epimerase</fullName>
    </recommendedName>
</protein>
<proteinExistence type="predicted"/>
<name>A0A2R8AZ54_9RHOB</name>
<accession>A0A2R8AZ54</accession>
<dbReference type="InterPro" id="IPR036291">
    <property type="entry name" value="NAD(P)-bd_dom_sf"/>
</dbReference>
<gene>
    <name evidence="1" type="ORF">PRI8871_02937</name>
</gene>
<dbReference type="SUPFAM" id="SSF51735">
    <property type="entry name" value="NAD(P)-binding Rossmann-fold domains"/>
    <property type="match status" value="1"/>
</dbReference>
<evidence type="ECO:0008006" key="3">
    <source>
        <dbReference type="Google" id="ProtNLM"/>
    </source>
</evidence>
<evidence type="ECO:0000313" key="1">
    <source>
        <dbReference type="EMBL" id="SPF81119.1"/>
    </source>
</evidence>
<organism evidence="1 2">
    <name type="scientific">Pseudoprimorskyibacter insulae</name>
    <dbReference type="NCBI Taxonomy" id="1695997"/>
    <lineage>
        <taxon>Bacteria</taxon>
        <taxon>Pseudomonadati</taxon>
        <taxon>Pseudomonadota</taxon>
        <taxon>Alphaproteobacteria</taxon>
        <taxon>Rhodobacterales</taxon>
        <taxon>Paracoccaceae</taxon>
        <taxon>Pseudoprimorskyibacter</taxon>
    </lineage>
</organism>
<evidence type="ECO:0000313" key="2">
    <source>
        <dbReference type="Proteomes" id="UP000244904"/>
    </source>
</evidence>
<sequence length="298" mass="33065">MTQTILILGGSGRLARNAAEAFWNAGWQIKFHDRKTGSLKDDAIGVDVILNSWHPSYDKWQEDVPTLTRRVIEAAKASGATVIVPGNVYSYGASMPQVLTEATPHRPSNILCQIRQDMEETFRASGVPIILIRAGDFLDTEQSGNWFDSVMIKLLPKALTYPGNPDIPHSWAFLPDVAQVMVQLANRRSELPRFAEFGFEGYTITGRELAAALGRVTGNVVKLRPFAWWQISLASPFWKMARYLKMMRYLWDTPHSIDGGALHSVLPLVDVTPLDQALSQALPQADHHPFMAEAVAAA</sequence>
<dbReference type="OrthoDB" id="7170465at2"/>
<keyword evidence="2" id="KW-1185">Reference proteome</keyword>
<dbReference type="AlphaFoldDB" id="A0A2R8AZ54"/>
<dbReference type="RefSeq" id="WP_108886977.1">
    <property type="nucleotide sequence ID" value="NZ_OMOJ01000007.1"/>
</dbReference>
<dbReference type="Gene3D" id="3.40.50.720">
    <property type="entry name" value="NAD(P)-binding Rossmann-like Domain"/>
    <property type="match status" value="1"/>
</dbReference>
<dbReference type="Proteomes" id="UP000244904">
    <property type="component" value="Unassembled WGS sequence"/>
</dbReference>
<reference evidence="2" key="1">
    <citation type="submission" date="2018-03" db="EMBL/GenBank/DDBJ databases">
        <authorList>
            <person name="Rodrigo-Torres L."/>
            <person name="Arahal R. D."/>
            <person name="Lucena T."/>
        </authorList>
    </citation>
    <scope>NUCLEOTIDE SEQUENCE [LARGE SCALE GENOMIC DNA]</scope>
    <source>
        <strain evidence="2">CECT 8871</strain>
    </source>
</reference>
<dbReference type="EMBL" id="OMOJ01000007">
    <property type="protein sequence ID" value="SPF81119.1"/>
    <property type="molecule type" value="Genomic_DNA"/>
</dbReference>